<feature type="transmembrane region" description="Helical" evidence="8">
    <location>
        <begin position="225"/>
        <end position="244"/>
    </location>
</feature>
<dbReference type="InterPro" id="IPR000537">
    <property type="entry name" value="UbiA_prenyltransferase"/>
</dbReference>
<evidence type="ECO:0000256" key="2">
    <source>
        <dbReference type="ARBA" id="ARBA00004863"/>
    </source>
</evidence>
<reference evidence="9 10" key="1">
    <citation type="submission" date="2009-02" db="EMBL/GenBank/DDBJ databases">
        <title>Sequencing of the draft genome and assembly of Dethiobacter alkaliphilus AHT 1.</title>
        <authorList>
            <consortium name="US DOE Joint Genome Institute (JGI-PGF)"/>
            <person name="Lucas S."/>
            <person name="Copeland A."/>
            <person name="Lapidus A."/>
            <person name="Glavina del Rio T."/>
            <person name="Dalin E."/>
            <person name="Tice H."/>
            <person name="Bruce D."/>
            <person name="Goodwin L."/>
            <person name="Pitluck S."/>
            <person name="Larimer F."/>
            <person name="Land M.L."/>
            <person name="Hauser L."/>
            <person name="Muyzer G."/>
        </authorList>
    </citation>
    <scope>NUCLEOTIDE SEQUENCE [LARGE SCALE GENOMIC DNA]</scope>
    <source>
        <strain evidence="9 10">AHT 1</strain>
    </source>
</reference>
<comment type="pathway">
    <text evidence="2">Quinol/quinone metabolism; menaquinone biosynthesis.</text>
</comment>
<keyword evidence="4 9" id="KW-0808">Transferase</keyword>
<protein>
    <submittedName>
        <fullName evidence="9">UbiA prenyltransferase</fullName>
    </submittedName>
</protein>
<dbReference type="STRING" id="555088.DealDRAFT_3119"/>
<dbReference type="eggNOG" id="COG1575">
    <property type="taxonomic scope" value="Bacteria"/>
</dbReference>
<comment type="subcellular location">
    <subcellularLocation>
        <location evidence="1">Membrane</location>
        <topology evidence="1">Multi-pass membrane protein</topology>
    </subcellularLocation>
</comment>
<evidence type="ECO:0000256" key="6">
    <source>
        <dbReference type="ARBA" id="ARBA00022989"/>
    </source>
</evidence>
<feature type="transmembrane region" description="Helical" evidence="8">
    <location>
        <begin position="7"/>
        <end position="32"/>
    </location>
</feature>
<feature type="transmembrane region" description="Helical" evidence="8">
    <location>
        <begin position="155"/>
        <end position="176"/>
    </location>
</feature>
<name>C0GKW0_DETAL</name>
<dbReference type="GO" id="GO:0009234">
    <property type="term" value="P:menaquinone biosynthetic process"/>
    <property type="evidence" value="ECO:0007669"/>
    <property type="project" value="UniProtKB-UniPathway"/>
</dbReference>
<feature type="transmembrane region" description="Helical" evidence="8">
    <location>
        <begin position="125"/>
        <end position="143"/>
    </location>
</feature>
<dbReference type="PANTHER" id="PTHR13929:SF0">
    <property type="entry name" value="UBIA PRENYLTRANSFERASE DOMAIN-CONTAINING PROTEIN 1"/>
    <property type="match status" value="1"/>
</dbReference>
<feature type="transmembrane region" description="Helical" evidence="8">
    <location>
        <begin position="182"/>
        <end position="204"/>
    </location>
</feature>
<dbReference type="AlphaFoldDB" id="C0GKW0"/>
<dbReference type="Proteomes" id="UP000006443">
    <property type="component" value="Unassembled WGS sequence"/>
</dbReference>
<accession>C0GKW0</accession>
<dbReference type="InterPro" id="IPR044878">
    <property type="entry name" value="UbiA_sf"/>
</dbReference>
<keyword evidence="7 8" id="KW-0472">Membrane</keyword>
<keyword evidence="5 8" id="KW-0812">Transmembrane</keyword>
<evidence type="ECO:0000256" key="5">
    <source>
        <dbReference type="ARBA" id="ARBA00022692"/>
    </source>
</evidence>
<evidence type="ECO:0000256" key="3">
    <source>
        <dbReference type="ARBA" id="ARBA00022428"/>
    </source>
</evidence>
<keyword evidence="3" id="KW-0474">Menaquinone biosynthesis</keyword>
<feature type="transmembrane region" description="Helical" evidence="8">
    <location>
        <begin position="95"/>
        <end position="119"/>
    </location>
</feature>
<keyword evidence="6 8" id="KW-1133">Transmembrane helix</keyword>
<evidence type="ECO:0000313" key="10">
    <source>
        <dbReference type="Proteomes" id="UP000006443"/>
    </source>
</evidence>
<evidence type="ECO:0000256" key="8">
    <source>
        <dbReference type="SAM" id="Phobius"/>
    </source>
</evidence>
<dbReference type="GO" id="GO:0042371">
    <property type="term" value="P:vitamin K biosynthetic process"/>
    <property type="evidence" value="ECO:0007669"/>
    <property type="project" value="TreeGrafter"/>
</dbReference>
<dbReference type="OrthoDB" id="9767568at2"/>
<evidence type="ECO:0000256" key="4">
    <source>
        <dbReference type="ARBA" id="ARBA00022679"/>
    </source>
</evidence>
<sequence>MKRLWQGFWLVAHPQIWICSTIPMLVGTALAYGTTGRFDLYWFIVGLIGLYFIEIGKNAANDLMDYATGVDLVVAPRNRTPFSGGRNRALVNGNVSVFQVTMIAVIMLGFGGVFGIYIALLREPLIFWIGLGGLFLAAAYSLPPFMLSYRGLGELSVGLAFGPLIVSGAFAIQANFITVEALLVSLPIGFLVTNILFINQFPDYEADKLCNKRNWVVRLGKTRGLKVYSGLFLLSYGSIILLLIWTRNPFWLLSFISLPFVLKAVKVAKQCYDDIPNLIGANIGTINVYQLTGFTMMVSAILQRR</sequence>
<dbReference type="CDD" id="cd13962">
    <property type="entry name" value="PT_UbiA_UBIAD1"/>
    <property type="match status" value="1"/>
</dbReference>
<dbReference type="EMBL" id="ACJM01000028">
    <property type="protein sequence ID" value="EEG76042.1"/>
    <property type="molecule type" value="Genomic_DNA"/>
</dbReference>
<dbReference type="PANTHER" id="PTHR13929">
    <property type="entry name" value="1,4-DIHYDROXY-2-NAPHTHOATE OCTAPRENYLTRANSFERASE"/>
    <property type="match status" value="1"/>
</dbReference>
<proteinExistence type="predicted"/>
<evidence type="ECO:0000256" key="1">
    <source>
        <dbReference type="ARBA" id="ARBA00004141"/>
    </source>
</evidence>
<gene>
    <name evidence="9" type="ORF">DealDRAFT_3119</name>
</gene>
<dbReference type="PIRSF" id="PIRSF005355">
    <property type="entry name" value="UBIAD1"/>
    <property type="match status" value="1"/>
</dbReference>
<dbReference type="InterPro" id="IPR026046">
    <property type="entry name" value="UBIAD1"/>
</dbReference>
<organism evidence="9 10">
    <name type="scientific">Dethiobacter alkaliphilus AHT 1</name>
    <dbReference type="NCBI Taxonomy" id="555088"/>
    <lineage>
        <taxon>Bacteria</taxon>
        <taxon>Bacillati</taxon>
        <taxon>Bacillota</taxon>
        <taxon>Dethiobacteria</taxon>
        <taxon>Dethiobacterales</taxon>
        <taxon>Dethiobacteraceae</taxon>
        <taxon>Dethiobacter</taxon>
    </lineage>
</organism>
<feature type="transmembrane region" description="Helical" evidence="8">
    <location>
        <begin position="280"/>
        <end position="302"/>
    </location>
</feature>
<evidence type="ECO:0000256" key="7">
    <source>
        <dbReference type="ARBA" id="ARBA00023136"/>
    </source>
</evidence>
<dbReference type="RefSeq" id="WP_008519223.1">
    <property type="nucleotide sequence ID" value="NZ_ACJM01000028.1"/>
</dbReference>
<evidence type="ECO:0000313" key="9">
    <source>
        <dbReference type="EMBL" id="EEG76042.1"/>
    </source>
</evidence>
<dbReference type="Gene3D" id="1.10.357.140">
    <property type="entry name" value="UbiA prenyltransferase"/>
    <property type="match status" value="1"/>
</dbReference>
<comment type="caution">
    <text evidence="9">The sequence shown here is derived from an EMBL/GenBank/DDBJ whole genome shotgun (WGS) entry which is preliminary data.</text>
</comment>
<keyword evidence="10" id="KW-1185">Reference proteome</keyword>
<dbReference type="Pfam" id="PF01040">
    <property type="entry name" value="UbiA"/>
    <property type="match status" value="1"/>
</dbReference>
<dbReference type="GO" id="GO:0016020">
    <property type="term" value="C:membrane"/>
    <property type="evidence" value="ECO:0007669"/>
    <property type="project" value="UniProtKB-SubCell"/>
</dbReference>
<feature type="transmembrane region" description="Helical" evidence="8">
    <location>
        <begin position="38"/>
        <end position="56"/>
    </location>
</feature>
<dbReference type="GO" id="GO:0004659">
    <property type="term" value="F:prenyltransferase activity"/>
    <property type="evidence" value="ECO:0007669"/>
    <property type="project" value="InterPro"/>
</dbReference>
<dbReference type="UniPathway" id="UPA00079"/>